<evidence type="ECO:0000256" key="1">
    <source>
        <dbReference type="SAM" id="Phobius"/>
    </source>
</evidence>
<dbReference type="EMBL" id="BAABBR010000001">
    <property type="protein sequence ID" value="GAA4028921.1"/>
    <property type="molecule type" value="Genomic_DNA"/>
</dbReference>
<keyword evidence="1" id="KW-0812">Transmembrane</keyword>
<evidence type="ECO:0000313" key="3">
    <source>
        <dbReference type="Proteomes" id="UP001424459"/>
    </source>
</evidence>
<keyword evidence="1" id="KW-1133">Transmembrane helix</keyword>
<proteinExistence type="predicted"/>
<evidence type="ECO:0008006" key="4">
    <source>
        <dbReference type="Google" id="ProtNLM"/>
    </source>
</evidence>
<reference evidence="3" key="1">
    <citation type="journal article" date="2019" name="Int. J. Syst. Evol. Microbiol.">
        <title>The Global Catalogue of Microorganisms (GCM) 10K type strain sequencing project: providing services to taxonomists for standard genome sequencing and annotation.</title>
        <authorList>
            <consortium name="The Broad Institute Genomics Platform"/>
            <consortium name="The Broad Institute Genome Sequencing Center for Infectious Disease"/>
            <person name="Wu L."/>
            <person name="Ma J."/>
        </authorList>
    </citation>
    <scope>NUCLEOTIDE SEQUENCE [LARGE SCALE GENOMIC DNA]</scope>
    <source>
        <strain evidence="3">JCM 17564</strain>
    </source>
</reference>
<keyword evidence="1" id="KW-0472">Membrane</keyword>
<dbReference type="Pfam" id="PF20554">
    <property type="entry name" value="DUF6766"/>
    <property type="match status" value="1"/>
</dbReference>
<dbReference type="Proteomes" id="UP001424459">
    <property type="component" value="Unassembled WGS sequence"/>
</dbReference>
<feature type="transmembrane region" description="Helical" evidence="1">
    <location>
        <begin position="52"/>
        <end position="74"/>
    </location>
</feature>
<accession>A0ABP7TP20</accession>
<feature type="transmembrane region" description="Helical" evidence="1">
    <location>
        <begin position="112"/>
        <end position="129"/>
    </location>
</feature>
<keyword evidence="3" id="KW-1185">Reference proteome</keyword>
<name>A0ABP7TP20_9SPHN</name>
<organism evidence="2 3">
    <name type="scientific">Sphingomonas rosea</name>
    <dbReference type="NCBI Taxonomy" id="335605"/>
    <lineage>
        <taxon>Bacteria</taxon>
        <taxon>Pseudomonadati</taxon>
        <taxon>Pseudomonadota</taxon>
        <taxon>Alphaproteobacteria</taxon>
        <taxon>Sphingomonadales</taxon>
        <taxon>Sphingomonadaceae</taxon>
        <taxon>Sphingomonas</taxon>
    </lineage>
</organism>
<protein>
    <recommendedName>
        <fullName evidence="4">Transmembrane protein</fullName>
    </recommendedName>
</protein>
<evidence type="ECO:0000313" key="2">
    <source>
        <dbReference type="EMBL" id="GAA4028921.1"/>
    </source>
</evidence>
<sequence>MSVYVVLTSILVQRGSSESRDPDKPDRDGSLQEIAQNQDAPRILRRGPVMRWIYAHSLGTALFVLFLLSFILHWTNSAKVAADKAREHGDAAVSALAYLRDPQLWFESFQNWQSEFLSTAVLVVLSIYLRQRNSPESKPLTASNSQTGS</sequence>
<comment type="caution">
    <text evidence="2">The sequence shown here is derived from an EMBL/GenBank/DDBJ whole genome shotgun (WGS) entry which is preliminary data.</text>
</comment>
<gene>
    <name evidence="2" type="ORF">GCM10022281_05020</name>
</gene>
<dbReference type="InterPro" id="IPR046657">
    <property type="entry name" value="DUF6766"/>
</dbReference>